<accession>A0A9P6L763</accession>
<feature type="compositionally biased region" description="Basic and acidic residues" evidence="1">
    <location>
        <begin position="297"/>
        <end position="308"/>
    </location>
</feature>
<gene>
    <name evidence="2" type="ORF">BJ322DRAFT_1006461</name>
</gene>
<feature type="region of interest" description="Disordered" evidence="1">
    <location>
        <begin position="173"/>
        <end position="199"/>
    </location>
</feature>
<protein>
    <submittedName>
        <fullName evidence="2">Uncharacterized protein</fullName>
    </submittedName>
</protein>
<organism evidence="2 3">
    <name type="scientific">Thelephora terrestris</name>
    <dbReference type="NCBI Taxonomy" id="56493"/>
    <lineage>
        <taxon>Eukaryota</taxon>
        <taxon>Fungi</taxon>
        <taxon>Dikarya</taxon>
        <taxon>Basidiomycota</taxon>
        <taxon>Agaricomycotina</taxon>
        <taxon>Agaricomycetes</taxon>
        <taxon>Thelephorales</taxon>
        <taxon>Thelephoraceae</taxon>
        <taxon>Thelephora</taxon>
    </lineage>
</organism>
<evidence type="ECO:0000256" key="1">
    <source>
        <dbReference type="SAM" id="MobiDB-lite"/>
    </source>
</evidence>
<evidence type="ECO:0000313" key="3">
    <source>
        <dbReference type="Proteomes" id="UP000736335"/>
    </source>
</evidence>
<reference evidence="2" key="2">
    <citation type="submission" date="2020-11" db="EMBL/GenBank/DDBJ databases">
        <authorList>
            <consortium name="DOE Joint Genome Institute"/>
            <person name="Kuo A."/>
            <person name="Miyauchi S."/>
            <person name="Kiss E."/>
            <person name="Drula E."/>
            <person name="Kohler A."/>
            <person name="Sanchez-Garcia M."/>
            <person name="Andreopoulos B."/>
            <person name="Barry K.W."/>
            <person name="Bonito G."/>
            <person name="Buee M."/>
            <person name="Carver A."/>
            <person name="Chen C."/>
            <person name="Cichocki N."/>
            <person name="Clum A."/>
            <person name="Culley D."/>
            <person name="Crous P.W."/>
            <person name="Fauchery L."/>
            <person name="Girlanda M."/>
            <person name="Hayes R."/>
            <person name="Keri Z."/>
            <person name="Labutti K."/>
            <person name="Lipzen A."/>
            <person name="Lombard V."/>
            <person name="Magnuson J."/>
            <person name="Maillard F."/>
            <person name="Morin E."/>
            <person name="Murat C."/>
            <person name="Nolan M."/>
            <person name="Ohm R."/>
            <person name="Pangilinan J."/>
            <person name="Pereira M."/>
            <person name="Perotto S."/>
            <person name="Peter M."/>
            <person name="Riley R."/>
            <person name="Sitrit Y."/>
            <person name="Stielow B."/>
            <person name="Szollosi G."/>
            <person name="Zifcakova L."/>
            <person name="Stursova M."/>
            <person name="Spatafora J.W."/>
            <person name="Tedersoo L."/>
            <person name="Vaario L.-M."/>
            <person name="Yamada A."/>
            <person name="Yan M."/>
            <person name="Wang P."/>
            <person name="Xu J."/>
            <person name="Bruns T."/>
            <person name="Baldrian P."/>
            <person name="Vilgalys R."/>
            <person name="Henrissat B."/>
            <person name="Grigoriev I.V."/>
            <person name="Hibbett D."/>
            <person name="Nagy L.G."/>
            <person name="Martin F.M."/>
        </authorList>
    </citation>
    <scope>NUCLEOTIDE SEQUENCE</scope>
    <source>
        <strain evidence="2">UH-Tt-Lm1</strain>
    </source>
</reference>
<feature type="region of interest" description="Disordered" evidence="1">
    <location>
        <begin position="295"/>
        <end position="315"/>
    </location>
</feature>
<dbReference type="EMBL" id="WIUZ02000007">
    <property type="protein sequence ID" value="KAF9785249.1"/>
    <property type="molecule type" value="Genomic_DNA"/>
</dbReference>
<reference evidence="2" key="1">
    <citation type="journal article" date="2020" name="Nat. Commun.">
        <title>Large-scale genome sequencing of mycorrhizal fungi provides insights into the early evolution of symbiotic traits.</title>
        <authorList>
            <person name="Miyauchi S."/>
            <person name="Kiss E."/>
            <person name="Kuo A."/>
            <person name="Drula E."/>
            <person name="Kohler A."/>
            <person name="Sanchez-Garcia M."/>
            <person name="Morin E."/>
            <person name="Andreopoulos B."/>
            <person name="Barry K.W."/>
            <person name="Bonito G."/>
            <person name="Buee M."/>
            <person name="Carver A."/>
            <person name="Chen C."/>
            <person name="Cichocki N."/>
            <person name="Clum A."/>
            <person name="Culley D."/>
            <person name="Crous P.W."/>
            <person name="Fauchery L."/>
            <person name="Girlanda M."/>
            <person name="Hayes R.D."/>
            <person name="Keri Z."/>
            <person name="LaButti K."/>
            <person name="Lipzen A."/>
            <person name="Lombard V."/>
            <person name="Magnuson J."/>
            <person name="Maillard F."/>
            <person name="Murat C."/>
            <person name="Nolan M."/>
            <person name="Ohm R.A."/>
            <person name="Pangilinan J."/>
            <person name="Pereira M.F."/>
            <person name="Perotto S."/>
            <person name="Peter M."/>
            <person name="Pfister S."/>
            <person name="Riley R."/>
            <person name="Sitrit Y."/>
            <person name="Stielow J.B."/>
            <person name="Szollosi G."/>
            <person name="Zifcakova L."/>
            <person name="Stursova M."/>
            <person name="Spatafora J.W."/>
            <person name="Tedersoo L."/>
            <person name="Vaario L.M."/>
            <person name="Yamada A."/>
            <person name="Yan M."/>
            <person name="Wang P."/>
            <person name="Xu J."/>
            <person name="Bruns T."/>
            <person name="Baldrian P."/>
            <person name="Vilgalys R."/>
            <person name="Dunand C."/>
            <person name="Henrissat B."/>
            <person name="Grigoriev I.V."/>
            <person name="Hibbett D."/>
            <person name="Nagy L.G."/>
            <person name="Martin F.M."/>
        </authorList>
    </citation>
    <scope>NUCLEOTIDE SEQUENCE</scope>
    <source>
        <strain evidence="2">UH-Tt-Lm1</strain>
    </source>
</reference>
<evidence type="ECO:0000313" key="2">
    <source>
        <dbReference type="EMBL" id="KAF9785249.1"/>
    </source>
</evidence>
<dbReference type="Proteomes" id="UP000736335">
    <property type="component" value="Unassembled WGS sequence"/>
</dbReference>
<dbReference type="OrthoDB" id="3357341at2759"/>
<name>A0A9P6L763_9AGAM</name>
<feature type="region of interest" description="Disordered" evidence="1">
    <location>
        <begin position="328"/>
        <end position="471"/>
    </location>
</feature>
<proteinExistence type="predicted"/>
<comment type="caution">
    <text evidence="2">The sequence shown here is derived from an EMBL/GenBank/DDBJ whole genome shotgun (WGS) entry which is preliminary data.</text>
</comment>
<dbReference type="AlphaFoldDB" id="A0A9P6L763"/>
<keyword evidence="3" id="KW-1185">Reference proteome</keyword>
<feature type="compositionally biased region" description="Basic and acidic residues" evidence="1">
    <location>
        <begin position="342"/>
        <end position="398"/>
    </location>
</feature>
<feature type="compositionally biased region" description="Polar residues" evidence="1">
    <location>
        <begin position="416"/>
        <end position="435"/>
    </location>
</feature>
<sequence length="471" mass="53035">MSLDKNLFTLQFTSNPDDPNVIDLVDPSGVVHYRKNRAQGSTYEINVYDPISGSLLITGSSPNATSRHKTLELFNPSIVVELKDVGKVSFRWSFKWEDHEFEWKNKECYMIRKPDPPVLVAVTSEPPSRIKNGSVQILDYNLNRFDIADRKGLEIVLLTALFTFSDLNESYHAASEGRPGQPRRTSSGAPPVPPRPEPRVGIERIAEMQAYKGEVNEVVVEDEGEIEDYAGYGWNLLKDEAMLFISLRSATVENVPKVLRVVEEIKRLRHKAGLDDEGELHQYVVYEQTKSKGPKVIKLDDPKGKNADIENYTPPTSLTVHLSKIDMPELKPRANSQSPDKSIMKEWERKAKEREREGGKEKSKDKEKGKEKGKEKEKEGEKGKGKEKATKKGGRVEDDIPPGTSYPNPPAIPQHSRPTSNMWVQNPSQYNQPLYQQPPGALNTGEPPQPPPQLGSVVSNLIGRLDWLARR</sequence>